<proteinExistence type="predicted"/>
<evidence type="ECO:0000256" key="1">
    <source>
        <dbReference type="SAM" id="MobiDB-lite"/>
    </source>
</evidence>
<evidence type="ECO:0000313" key="2">
    <source>
        <dbReference type="EMBL" id="RPA73340.1"/>
    </source>
</evidence>
<feature type="region of interest" description="Disordered" evidence="1">
    <location>
        <begin position="18"/>
        <end position="136"/>
    </location>
</feature>
<dbReference type="EMBL" id="ML119824">
    <property type="protein sequence ID" value="RPA73340.1"/>
    <property type="molecule type" value="Genomic_DNA"/>
</dbReference>
<dbReference type="Proteomes" id="UP000275078">
    <property type="component" value="Unassembled WGS sequence"/>
</dbReference>
<reference evidence="2 3" key="1">
    <citation type="journal article" date="2018" name="Nat. Ecol. Evol.">
        <title>Pezizomycetes genomes reveal the molecular basis of ectomycorrhizal truffle lifestyle.</title>
        <authorList>
            <person name="Murat C."/>
            <person name="Payen T."/>
            <person name="Noel B."/>
            <person name="Kuo A."/>
            <person name="Morin E."/>
            <person name="Chen J."/>
            <person name="Kohler A."/>
            <person name="Krizsan K."/>
            <person name="Balestrini R."/>
            <person name="Da Silva C."/>
            <person name="Montanini B."/>
            <person name="Hainaut M."/>
            <person name="Levati E."/>
            <person name="Barry K.W."/>
            <person name="Belfiori B."/>
            <person name="Cichocki N."/>
            <person name="Clum A."/>
            <person name="Dockter R.B."/>
            <person name="Fauchery L."/>
            <person name="Guy J."/>
            <person name="Iotti M."/>
            <person name="Le Tacon F."/>
            <person name="Lindquist E.A."/>
            <person name="Lipzen A."/>
            <person name="Malagnac F."/>
            <person name="Mello A."/>
            <person name="Molinier V."/>
            <person name="Miyauchi S."/>
            <person name="Poulain J."/>
            <person name="Riccioni C."/>
            <person name="Rubini A."/>
            <person name="Sitrit Y."/>
            <person name="Splivallo R."/>
            <person name="Traeger S."/>
            <person name="Wang M."/>
            <person name="Zifcakova L."/>
            <person name="Wipf D."/>
            <person name="Zambonelli A."/>
            <person name="Paolocci F."/>
            <person name="Nowrousian M."/>
            <person name="Ottonello S."/>
            <person name="Baldrian P."/>
            <person name="Spatafora J.W."/>
            <person name="Henrissat B."/>
            <person name="Nagy L.G."/>
            <person name="Aury J.M."/>
            <person name="Wincker P."/>
            <person name="Grigoriev I.V."/>
            <person name="Bonfante P."/>
            <person name="Martin F.M."/>
        </authorList>
    </citation>
    <scope>NUCLEOTIDE SEQUENCE [LARGE SCALE GENOMIC DNA]</scope>
    <source>
        <strain evidence="2 3">RN42</strain>
    </source>
</reference>
<keyword evidence="3" id="KW-1185">Reference proteome</keyword>
<name>A0A3N4HNB8_ASCIM</name>
<gene>
    <name evidence="2" type="ORF">BJ508DRAFT_341574</name>
</gene>
<protein>
    <submittedName>
        <fullName evidence="2">Uncharacterized protein</fullName>
    </submittedName>
</protein>
<organism evidence="2 3">
    <name type="scientific">Ascobolus immersus RN42</name>
    <dbReference type="NCBI Taxonomy" id="1160509"/>
    <lineage>
        <taxon>Eukaryota</taxon>
        <taxon>Fungi</taxon>
        <taxon>Dikarya</taxon>
        <taxon>Ascomycota</taxon>
        <taxon>Pezizomycotina</taxon>
        <taxon>Pezizomycetes</taxon>
        <taxon>Pezizales</taxon>
        <taxon>Ascobolaceae</taxon>
        <taxon>Ascobolus</taxon>
    </lineage>
</organism>
<accession>A0A3N4HNB8</accession>
<sequence length="136" mass="15080">MDTWSRRNVLPKTKVFRHNRASTLSEPPPVSASRLSKTLSRQNHHKSPSTKTDAILRQTERQLLMIGSPNPFSLPSDGLISRTRQAEKKTGSRTNATTNHPEGSPTDSSTPNSSISEYSTEMKTPTSQLGYPTSMR</sequence>
<feature type="compositionally biased region" description="Polar residues" evidence="1">
    <location>
        <begin position="92"/>
        <end position="136"/>
    </location>
</feature>
<evidence type="ECO:0000313" key="3">
    <source>
        <dbReference type="Proteomes" id="UP000275078"/>
    </source>
</evidence>
<dbReference type="AlphaFoldDB" id="A0A3N4HNB8"/>